<accession>A0AAP0HC01</accession>
<organism evidence="1 2">
    <name type="scientific">Deinandra increscens subsp. villosa</name>
    <dbReference type="NCBI Taxonomy" id="3103831"/>
    <lineage>
        <taxon>Eukaryota</taxon>
        <taxon>Viridiplantae</taxon>
        <taxon>Streptophyta</taxon>
        <taxon>Embryophyta</taxon>
        <taxon>Tracheophyta</taxon>
        <taxon>Spermatophyta</taxon>
        <taxon>Magnoliopsida</taxon>
        <taxon>eudicotyledons</taxon>
        <taxon>Gunneridae</taxon>
        <taxon>Pentapetalae</taxon>
        <taxon>asterids</taxon>
        <taxon>campanulids</taxon>
        <taxon>Asterales</taxon>
        <taxon>Asteraceae</taxon>
        <taxon>Asteroideae</taxon>
        <taxon>Heliantheae alliance</taxon>
        <taxon>Madieae</taxon>
        <taxon>Madiinae</taxon>
        <taxon>Deinandra</taxon>
    </lineage>
</organism>
<dbReference type="SUPFAM" id="SSF50249">
    <property type="entry name" value="Nucleic acid-binding proteins"/>
    <property type="match status" value="1"/>
</dbReference>
<proteinExistence type="predicted"/>
<dbReference type="PANTHER" id="PTHR48463">
    <property type="entry name" value="DUF223 DOMAIN-CONTAINING PROTEIN"/>
    <property type="match status" value="1"/>
</dbReference>
<protein>
    <submittedName>
        <fullName evidence="1">Uncharacterized protein</fullName>
    </submittedName>
</protein>
<dbReference type="Proteomes" id="UP001408789">
    <property type="component" value="Unassembled WGS sequence"/>
</dbReference>
<evidence type="ECO:0000313" key="1">
    <source>
        <dbReference type="EMBL" id="KAK9079201.1"/>
    </source>
</evidence>
<dbReference type="InterPro" id="IPR012340">
    <property type="entry name" value="NA-bd_OB-fold"/>
</dbReference>
<dbReference type="PANTHER" id="PTHR48463:SF1">
    <property type="entry name" value="DUF223 DOMAIN-CONTAINING PROTEIN"/>
    <property type="match status" value="1"/>
</dbReference>
<name>A0AAP0HC01_9ASTR</name>
<keyword evidence="2" id="KW-1185">Reference proteome</keyword>
<dbReference type="AlphaFoldDB" id="A0AAP0HC01"/>
<reference evidence="1 2" key="1">
    <citation type="submission" date="2024-04" db="EMBL/GenBank/DDBJ databases">
        <title>The reference genome of an endangered Asteraceae, Deinandra increscens subsp. villosa, native to the Central Coast of California.</title>
        <authorList>
            <person name="Guilliams M."/>
            <person name="Hasenstab-Lehman K."/>
            <person name="Meyer R."/>
            <person name="Mcevoy S."/>
        </authorList>
    </citation>
    <scope>NUCLEOTIDE SEQUENCE [LARGE SCALE GENOMIC DNA]</scope>
    <source>
        <tissue evidence="1">Leaf</tissue>
    </source>
</reference>
<comment type="caution">
    <text evidence="1">The sequence shown here is derived from an EMBL/GenBank/DDBJ whole genome shotgun (WGS) entry which is preliminary data.</text>
</comment>
<dbReference type="EMBL" id="JBCNJP010000003">
    <property type="protein sequence ID" value="KAK9079201.1"/>
    <property type="molecule type" value="Genomic_DNA"/>
</dbReference>
<gene>
    <name evidence="1" type="ORF">SSX86_000871</name>
</gene>
<evidence type="ECO:0000313" key="2">
    <source>
        <dbReference type="Proteomes" id="UP001408789"/>
    </source>
</evidence>
<dbReference type="Gene3D" id="2.40.50.140">
    <property type="entry name" value="Nucleic acid-binding proteins"/>
    <property type="match status" value="1"/>
</dbReference>
<sequence length="240" mass="27348">MDVVALDNLLEETTQQAIAVRLLRHAIQITTLPEYKDAFNEELQILHYYKFSRFICSRPASYLRSGSHPLGIIFGPAVVVESIEDSRIYPRYYFEFTSFRDLIPSTPTKEIITDYIGTLEEINEGTTASRDPFLRLSLRDLRCRLWKEIIQDPQRFNRTDIENAPRPAVVAVTSGKITKPFEWIQLGTTAATYVYLNPDIPETVALKNRAVHLHAMLPSQTLLQQRKDGLKANVPLGSAL</sequence>